<name>A0A926EM00_9FIRM</name>
<keyword evidence="2" id="KW-1185">Reference proteome</keyword>
<organism evidence="1 2">
    <name type="scientific">Youxingia wuxianensis</name>
    <dbReference type="NCBI Taxonomy" id="2763678"/>
    <lineage>
        <taxon>Bacteria</taxon>
        <taxon>Bacillati</taxon>
        <taxon>Bacillota</taxon>
        <taxon>Clostridia</taxon>
        <taxon>Eubacteriales</taxon>
        <taxon>Oscillospiraceae</taxon>
        <taxon>Youxingia</taxon>
    </lineage>
</organism>
<evidence type="ECO:0000313" key="2">
    <source>
        <dbReference type="Proteomes" id="UP000623678"/>
    </source>
</evidence>
<dbReference type="SUPFAM" id="SSF51395">
    <property type="entry name" value="FMN-linked oxidoreductases"/>
    <property type="match status" value="1"/>
</dbReference>
<protein>
    <submittedName>
        <fullName evidence="1">Hydrolase</fullName>
    </submittedName>
</protein>
<evidence type="ECO:0000313" key="1">
    <source>
        <dbReference type="EMBL" id="MBC8585903.1"/>
    </source>
</evidence>
<dbReference type="InterPro" id="IPR013785">
    <property type="entry name" value="Aldolase_TIM"/>
</dbReference>
<sequence length="226" mass="24378">MKAQFIPEFNGYLRKHMLMVPDVIRESSGIRIFGKRIKSIVFTTDVAIIRNVNADAVIAVYPFTPQPVITQAIMDAADIPVFAGVGGGTTMGRRVTNLALHAEHQGAIGVVVNAPTTNESIRKISQTIDIPVVVTVVSEHDDIEGRLQAGASIFNVSVAARTPYVVDKIREKHPNVAIIATGGPNEQSIRDTINAGANAITWTPPANGELFRGLMQKYRAGEPRGD</sequence>
<accession>A0A926EM00</accession>
<comment type="caution">
    <text evidence="1">The sequence shown here is derived from an EMBL/GenBank/DDBJ whole genome shotgun (WGS) entry which is preliminary data.</text>
</comment>
<dbReference type="Gene3D" id="3.20.20.70">
    <property type="entry name" value="Aldolase class I"/>
    <property type="match status" value="1"/>
</dbReference>
<dbReference type="EMBL" id="JACRTD010000007">
    <property type="protein sequence ID" value="MBC8585903.1"/>
    <property type="molecule type" value="Genomic_DNA"/>
</dbReference>
<proteinExistence type="predicted"/>
<reference evidence="1" key="1">
    <citation type="submission" date="2020-08" db="EMBL/GenBank/DDBJ databases">
        <title>Genome public.</title>
        <authorList>
            <person name="Liu C."/>
            <person name="Sun Q."/>
        </authorList>
    </citation>
    <scope>NUCLEOTIDE SEQUENCE</scope>
    <source>
        <strain evidence="1">NSJ-64</strain>
    </source>
</reference>
<dbReference type="GO" id="GO:0016787">
    <property type="term" value="F:hydrolase activity"/>
    <property type="evidence" value="ECO:0007669"/>
    <property type="project" value="UniProtKB-KW"/>
</dbReference>
<dbReference type="Proteomes" id="UP000623678">
    <property type="component" value="Unassembled WGS sequence"/>
</dbReference>
<keyword evidence="1" id="KW-0378">Hydrolase</keyword>
<gene>
    <name evidence="1" type="ORF">H8705_09935</name>
</gene>
<dbReference type="AlphaFoldDB" id="A0A926EM00"/>